<reference evidence="9 10" key="1">
    <citation type="submission" date="2021-03" db="EMBL/GenBank/DDBJ databases">
        <title>Complete Genome Sequences of Two Lysobacter Strains Isolated from Sea Water (Lysobacter caseinilyticus) and Soil (Lysobacter helvus) in South Korea.</title>
        <authorList>
            <person name="Watanabe Y."/>
            <person name="Arakawa K."/>
        </authorList>
    </citation>
    <scope>NUCLEOTIDE SEQUENCE [LARGE SCALE GENOMIC DNA]</scope>
    <source>
        <strain evidence="9 10">KVB24</strain>
    </source>
</reference>
<evidence type="ECO:0000256" key="6">
    <source>
        <dbReference type="ARBA" id="ARBA00022989"/>
    </source>
</evidence>
<proteinExistence type="inferred from homology"/>
<dbReference type="RefSeq" id="WP_213433393.1">
    <property type="nucleotide sequence ID" value="NZ_AP024545.1"/>
</dbReference>
<keyword evidence="10" id="KW-1185">Reference proteome</keyword>
<evidence type="ECO:0000256" key="2">
    <source>
        <dbReference type="ARBA" id="ARBA00009765"/>
    </source>
</evidence>
<dbReference type="Proteomes" id="UP000681317">
    <property type="component" value="Chromosome"/>
</dbReference>
<dbReference type="Pfam" id="PF01544">
    <property type="entry name" value="CorA"/>
    <property type="match status" value="1"/>
</dbReference>
<keyword evidence="4" id="KW-1003">Cell membrane</keyword>
<evidence type="ECO:0000256" key="4">
    <source>
        <dbReference type="ARBA" id="ARBA00022475"/>
    </source>
</evidence>
<gene>
    <name evidence="9" type="ORF">LYSCAS_16200</name>
</gene>
<evidence type="ECO:0000256" key="8">
    <source>
        <dbReference type="SAM" id="Phobius"/>
    </source>
</evidence>
<dbReference type="PANTHER" id="PTHR46494">
    <property type="entry name" value="CORA FAMILY METAL ION TRANSPORTER (EUROFUNG)"/>
    <property type="match status" value="1"/>
</dbReference>
<keyword evidence="5 8" id="KW-0812">Transmembrane</keyword>
<evidence type="ECO:0000256" key="5">
    <source>
        <dbReference type="ARBA" id="ARBA00022692"/>
    </source>
</evidence>
<accession>A0ABM7Q5K1</accession>
<dbReference type="SUPFAM" id="SSF144083">
    <property type="entry name" value="Magnesium transport protein CorA, transmembrane region"/>
    <property type="match status" value="1"/>
</dbReference>
<keyword evidence="3" id="KW-0813">Transport</keyword>
<evidence type="ECO:0000256" key="3">
    <source>
        <dbReference type="ARBA" id="ARBA00022448"/>
    </source>
</evidence>
<dbReference type="PANTHER" id="PTHR46494:SF1">
    <property type="entry name" value="CORA FAMILY METAL ION TRANSPORTER (EUROFUNG)"/>
    <property type="match status" value="1"/>
</dbReference>
<evidence type="ECO:0000256" key="1">
    <source>
        <dbReference type="ARBA" id="ARBA00004651"/>
    </source>
</evidence>
<dbReference type="EMBL" id="AP024545">
    <property type="protein sequence ID" value="BCT92596.1"/>
    <property type="molecule type" value="Genomic_DNA"/>
</dbReference>
<dbReference type="Gene3D" id="1.20.58.340">
    <property type="entry name" value="Magnesium transport protein CorA, transmembrane region"/>
    <property type="match status" value="2"/>
</dbReference>
<evidence type="ECO:0000313" key="9">
    <source>
        <dbReference type="EMBL" id="BCT92596.1"/>
    </source>
</evidence>
<sequence>MKHEKLPADVPESPQTRILLFDAEGEDREIKPGELDLARVSQNELAWIDIRVHDASQIAEALCQFGIEGLPLASLMDHQNGAWFTQRDWFGARAIAPTWDATHETFSGAAWLLAVGPNVVVTVHRRRIAFLEDVFANEDPDSRVGKISADSFAAALLDRLLTTYFDAVDAFEERVDRLEVEILEPTLRYTHLPSLRRLRRAVSILRRQLSAHREVFDTFSRPDFQPDQDDKVEKQFRSVSLRYERAVDAVENARDLVVGSYELLSTRLSQRTNETMRLLTFVTVLLGSLAVIAGMLGMNFRAGIFDTGSEGFWTAAGLMALLVLVALLIARWRGWWK</sequence>
<keyword evidence="7 8" id="KW-0472">Membrane</keyword>
<dbReference type="SUPFAM" id="SSF143865">
    <property type="entry name" value="CorA soluble domain-like"/>
    <property type="match status" value="1"/>
</dbReference>
<organism evidence="9 10">
    <name type="scientific">Noviluteimonas caseinilytica</name>
    <dbReference type="NCBI Taxonomy" id="2675101"/>
    <lineage>
        <taxon>Bacteria</taxon>
        <taxon>Pseudomonadati</taxon>
        <taxon>Pseudomonadota</taxon>
        <taxon>Gammaproteobacteria</taxon>
        <taxon>Lysobacterales</taxon>
        <taxon>Lysobacteraceae</taxon>
        <taxon>Noviluteimonas</taxon>
    </lineage>
</organism>
<protein>
    <submittedName>
        <fullName evidence="9">Uncharacterized protein</fullName>
    </submittedName>
</protein>
<keyword evidence="6 8" id="KW-1133">Transmembrane helix</keyword>
<evidence type="ECO:0000313" key="10">
    <source>
        <dbReference type="Proteomes" id="UP000681317"/>
    </source>
</evidence>
<comment type="subcellular location">
    <subcellularLocation>
        <location evidence="1">Cell membrane</location>
        <topology evidence="1">Multi-pass membrane protein</topology>
    </subcellularLocation>
</comment>
<evidence type="ECO:0000256" key="7">
    <source>
        <dbReference type="ARBA" id="ARBA00023136"/>
    </source>
</evidence>
<feature type="transmembrane region" description="Helical" evidence="8">
    <location>
        <begin position="312"/>
        <end position="330"/>
    </location>
</feature>
<dbReference type="InterPro" id="IPR045861">
    <property type="entry name" value="CorA_cytoplasmic_dom"/>
</dbReference>
<name>A0ABM7Q5K1_9GAMM</name>
<comment type="similarity">
    <text evidence="2">Belongs to the CorA metal ion transporter (MIT) (TC 1.A.35) family.</text>
</comment>
<dbReference type="InterPro" id="IPR002523">
    <property type="entry name" value="MgTranspt_CorA/ZnTranspt_ZntB"/>
</dbReference>
<feature type="transmembrane region" description="Helical" evidence="8">
    <location>
        <begin position="278"/>
        <end position="300"/>
    </location>
</feature>
<dbReference type="InterPro" id="IPR045863">
    <property type="entry name" value="CorA_TM1_TM2"/>
</dbReference>